<dbReference type="GO" id="GO:0000271">
    <property type="term" value="P:polysaccharide biosynthetic process"/>
    <property type="evidence" value="ECO:0000318"/>
    <property type="project" value="GO_Central"/>
</dbReference>
<dbReference type="Gene3D" id="3.40.640.10">
    <property type="entry name" value="Type I PLP-dependent aspartate aminotransferase-like (Major domain)"/>
    <property type="match status" value="1"/>
</dbReference>
<dbReference type="PATRIC" id="fig|243090.15.peg.2170"/>
<dbReference type="EMBL" id="BX294140">
    <property type="protein sequence ID" value="CAD73897.1"/>
    <property type="molecule type" value="Genomic_DNA"/>
</dbReference>
<dbReference type="EnsemblBacteria" id="CAD73897">
    <property type="protein sequence ID" value="CAD73897"/>
    <property type="gene ID" value="RB4631"/>
</dbReference>
<dbReference type="Pfam" id="PF01041">
    <property type="entry name" value="DegT_DnrJ_EryC1"/>
    <property type="match status" value="1"/>
</dbReference>
<keyword evidence="5" id="KW-0808">Transferase</keyword>
<feature type="compositionally biased region" description="Basic residues" evidence="4">
    <location>
        <begin position="1"/>
        <end position="11"/>
    </location>
</feature>
<dbReference type="SUPFAM" id="SSF53383">
    <property type="entry name" value="PLP-dependent transferases"/>
    <property type="match status" value="1"/>
</dbReference>
<gene>
    <name evidence="5" type="ordered locus">RB4631</name>
</gene>
<accession>Q7USA0</accession>
<reference evidence="5 6" key="1">
    <citation type="journal article" date="2003" name="Proc. Natl. Acad. Sci. U.S.A.">
        <title>Complete genome sequence of the marine planctomycete Pirellula sp. strain 1.</title>
        <authorList>
            <person name="Gloeckner F.O."/>
            <person name="Kube M."/>
            <person name="Bauer M."/>
            <person name="Teeling H."/>
            <person name="Lombardot T."/>
            <person name="Ludwig W."/>
            <person name="Gade D."/>
            <person name="Beck A."/>
            <person name="Borzym K."/>
            <person name="Heitmann K."/>
            <person name="Rabus R."/>
            <person name="Schlesner H."/>
            <person name="Amann R."/>
            <person name="Reinhardt R."/>
        </authorList>
    </citation>
    <scope>NUCLEOTIDE SEQUENCE [LARGE SCALE GENOMIC DNA]</scope>
    <source>
        <strain evidence="6">DSM 10527 / NCIMB 13988 / SH1</strain>
    </source>
</reference>
<feature type="region of interest" description="Disordered" evidence="4">
    <location>
        <begin position="1"/>
        <end position="28"/>
    </location>
</feature>
<keyword evidence="5" id="KW-0032">Aminotransferase</keyword>
<dbReference type="AlphaFoldDB" id="Q7USA0"/>
<evidence type="ECO:0000256" key="3">
    <source>
        <dbReference type="RuleBase" id="RU004508"/>
    </source>
</evidence>
<dbReference type="PANTHER" id="PTHR30244">
    <property type="entry name" value="TRANSAMINASE"/>
    <property type="match status" value="1"/>
</dbReference>
<dbReference type="InterPro" id="IPR015421">
    <property type="entry name" value="PyrdxlP-dep_Trfase_major"/>
</dbReference>
<dbReference type="Gene3D" id="3.90.1150.10">
    <property type="entry name" value="Aspartate Aminotransferase, domain 1"/>
    <property type="match status" value="1"/>
</dbReference>
<dbReference type="STRING" id="243090.RB4631"/>
<keyword evidence="6" id="KW-1185">Reference proteome</keyword>
<dbReference type="InterPro" id="IPR015424">
    <property type="entry name" value="PyrdxlP-dep_Trfase"/>
</dbReference>
<dbReference type="GO" id="GO:0030170">
    <property type="term" value="F:pyridoxal phosphate binding"/>
    <property type="evidence" value="ECO:0000318"/>
    <property type="project" value="GO_Central"/>
</dbReference>
<dbReference type="InterPro" id="IPR015422">
    <property type="entry name" value="PyrdxlP-dep_Trfase_small"/>
</dbReference>
<proteinExistence type="inferred from homology"/>
<dbReference type="HOGENOM" id="CLU_033332_7_2_0"/>
<protein>
    <submittedName>
        <fullName evidence="5">Probable aminotransferase</fullName>
    </submittedName>
</protein>
<evidence type="ECO:0000313" key="5">
    <source>
        <dbReference type="EMBL" id="CAD73897.1"/>
    </source>
</evidence>
<dbReference type="PANTHER" id="PTHR30244:SF36">
    <property type="entry name" value="3-OXO-GLUCOSE-6-PHOSPHATE:GLUTAMATE AMINOTRANSFERASE"/>
    <property type="match status" value="1"/>
</dbReference>
<dbReference type="Proteomes" id="UP000001025">
    <property type="component" value="Chromosome"/>
</dbReference>
<keyword evidence="1 3" id="KW-0663">Pyridoxal phosphate</keyword>
<evidence type="ECO:0000256" key="1">
    <source>
        <dbReference type="ARBA" id="ARBA00022898"/>
    </source>
</evidence>
<name>Q7USA0_RHOBA</name>
<comment type="similarity">
    <text evidence="2 3">Belongs to the DegT/DnrJ/EryC1 family.</text>
</comment>
<dbReference type="KEGG" id="rba:RB4631"/>
<evidence type="ECO:0000256" key="2">
    <source>
        <dbReference type="ARBA" id="ARBA00037999"/>
    </source>
</evidence>
<evidence type="ECO:0000313" key="6">
    <source>
        <dbReference type="Proteomes" id="UP000001025"/>
    </source>
</evidence>
<evidence type="ECO:0000256" key="4">
    <source>
        <dbReference type="SAM" id="MobiDB-lite"/>
    </source>
</evidence>
<dbReference type="InterPro" id="IPR000653">
    <property type="entry name" value="DegT/StrS_aminotransferase"/>
</dbReference>
<organism evidence="5 6">
    <name type="scientific">Rhodopirellula baltica (strain DSM 10527 / NCIMB 13988 / SH1)</name>
    <dbReference type="NCBI Taxonomy" id="243090"/>
    <lineage>
        <taxon>Bacteria</taxon>
        <taxon>Pseudomonadati</taxon>
        <taxon>Planctomycetota</taxon>
        <taxon>Planctomycetia</taxon>
        <taxon>Pirellulales</taxon>
        <taxon>Pirellulaceae</taxon>
        <taxon>Rhodopirellula</taxon>
    </lineage>
</organism>
<dbReference type="InParanoid" id="Q7USA0"/>
<dbReference type="OrthoDB" id="257609at2"/>
<sequence length="444" mass="48124">MIWKQKNRHKPSPNLPRHPPLRSTENPLDLPAEESFDVASDGWPAWPPKHAKLTIQIEKSVSEVLGDGQWGTYPETTAAKSEQAGVYERCRNSVGLAAGEWSAPDGITAFGGPAKVRLCPSGSSAIELALRALGVGPAGTKRIEAIQVILSAYDYPGNFRTVELLGGRPVLCDTQPTSGTRNGRTSTGISPSLESIEQIQAPPESILLVSHLHGQLIQSEKLADLCRQRKWFLVEDACQAMSAGRIKPNADGSTAFVPVGSFADWTTYSFGGSKPLTCGNGGALATEHEGKYQKLKGIVDRPSDTFPMSPLQCAALLPQLEWLAQSNRIRCHNAQRLSELDWASVGCAAVWDEDPNLIRAPYKFPVLAKNAEIRAKVIQQLRTIQLPCGEGFRAMHRTSDRRSSKPVSLANAANLSESLLVIDHRALLTPDVAERVAGCLSKMV</sequence>
<dbReference type="GO" id="GO:0008483">
    <property type="term" value="F:transaminase activity"/>
    <property type="evidence" value="ECO:0000318"/>
    <property type="project" value="GO_Central"/>
</dbReference>
<dbReference type="eggNOG" id="COG0399">
    <property type="taxonomic scope" value="Bacteria"/>
</dbReference>